<dbReference type="EMBL" id="BGPR01000185">
    <property type="protein sequence ID" value="GBM02909.1"/>
    <property type="molecule type" value="Genomic_DNA"/>
</dbReference>
<organism evidence="1 2">
    <name type="scientific">Araneus ventricosus</name>
    <name type="common">Orbweaver spider</name>
    <name type="synonym">Epeira ventricosa</name>
    <dbReference type="NCBI Taxonomy" id="182803"/>
    <lineage>
        <taxon>Eukaryota</taxon>
        <taxon>Metazoa</taxon>
        <taxon>Ecdysozoa</taxon>
        <taxon>Arthropoda</taxon>
        <taxon>Chelicerata</taxon>
        <taxon>Arachnida</taxon>
        <taxon>Araneae</taxon>
        <taxon>Araneomorphae</taxon>
        <taxon>Entelegynae</taxon>
        <taxon>Araneoidea</taxon>
        <taxon>Araneidae</taxon>
        <taxon>Araneus</taxon>
    </lineage>
</organism>
<evidence type="ECO:0000313" key="1">
    <source>
        <dbReference type="EMBL" id="GBM02909.1"/>
    </source>
</evidence>
<dbReference type="Proteomes" id="UP000499080">
    <property type="component" value="Unassembled WGS sequence"/>
</dbReference>
<evidence type="ECO:0000313" key="2">
    <source>
        <dbReference type="Proteomes" id="UP000499080"/>
    </source>
</evidence>
<protein>
    <submittedName>
        <fullName evidence="1">Uncharacterized protein</fullName>
    </submittedName>
</protein>
<dbReference type="AlphaFoldDB" id="A0A4Y2CFA8"/>
<accession>A0A4Y2CFA8</accession>
<dbReference type="CDD" id="cd00882">
    <property type="entry name" value="Ras_like_GTPase"/>
    <property type="match status" value="1"/>
</dbReference>
<name>A0A4Y2CFA8_ARAVE</name>
<comment type="caution">
    <text evidence="1">The sequence shown here is derived from an EMBL/GenBank/DDBJ whole genome shotgun (WGS) entry which is preliminary data.</text>
</comment>
<gene>
    <name evidence="1" type="ORF">AVEN_269839_1</name>
</gene>
<reference evidence="1 2" key="1">
    <citation type="journal article" date="2019" name="Sci. Rep.">
        <title>Orb-weaving spider Araneus ventricosus genome elucidates the spidroin gene catalogue.</title>
        <authorList>
            <person name="Kono N."/>
            <person name="Nakamura H."/>
            <person name="Ohtoshi R."/>
            <person name="Moran D.A.P."/>
            <person name="Shinohara A."/>
            <person name="Yoshida Y."/>
            <person name="Fujiwara M."/>
            <person name="Mori M."/>
            <person name="Tomita M."/>
            <person name="Arakawa K."/>
        </authorList>
    </citation>
    <scope>NUCLEOTIDE SEQUENCE [LARGE SCALE GENOMIC DNA]</scope>
</reference>
<sequence>MLHGVYMGDLSGQIMNVVSPNKLTTMIMDSLAWSVIILEHPYCFWDMPSPKRTENDHHMAAYSDCLSCPESIVFVFESKGDAEPDVILRWQEFRIGLAPAISDSCCSLYMGLINRTRVGPSFIIVISARDHHSSFGNDSSTQMLLDLIIPQM</sequence>
<proteinExistence type="predicted"/>
<keyword evidence="2" id="KW-1185">Reference proteome</keyword>